<organism evidence="3 4">
    <name type="scientific">Steinernema carpocapsae</name>
    <name type="common">Entomopathogenic nematode</name>
    <dbReference type="NCBI Taxonomy" id="34508"/>
    <lineage>
        <taxon>Eukaryota</taxon>
        <taxon>Metazoa</taxon>
        <taxon>Ecdysozoa</taxon>
        <taxon>Nematoda</taxon>
        <taxon>Chromadorea</taxon>
        <taxon>Rhabditida</taxon>
        <taxon>Tylenchina</taxon>
        <taxon>Panagrolaimomorpha</taxon>
        <taxon>Strongyloidoidea</taxon>
        <taxon>Steinernematidae</taxon>
        <taxon>Steinernema</taxon>
    </lineage>
</organism>
<feature type="compositionally biased region" description="Basic and acidic residues" evidence="1">
    <location>
        <begin position="93"/>
        <end position="125"/>
    </location>
</feature>
<feature type="region of interest" description="Disordered" evidence="1">
    <location>
        <begin position="222"/>
        <end position="241"/>
    </location>
</feature>
<feature type="compositionally biased region" description="Polar residues" evidence="1">
    <location>
        <begin position="65"/>
        <end position="76"/>
    </location>
</feature>
<dbReference type="STRING" id="34508.A0A4U5LNI5"/>
<feature type="compositionally biased region" description="Acidic residues" evidence="1">
    <location>
        <begin position="14"/>
        <end position="27"/>
    </location>
</feature>
<feature type="region of interest" description="Disordered" evidence="1">
    <location>
        <begin position="45"/>
        <end position="163"/>
    </location>
</feature>
<keyword evidence="4" id="KW-1185">Reference proteome</keyword>
<evidence type="ECO:0000259" key="2">
    <source>
        <dbReference type="PROSITE" id="PS51673"/>
    </source>
</evidence>
<protein>
    <recommendedName>
        <fullName evidence="2">SUZ domain-containing protein</fullName>
    </recommendedName>
</protein>
<gene>
    <name evidence="3" type="ORF">L596_030887</name>
</gene>
<dbReference type="AlphaFoldDB" id="A0A4U5LNI5"/>
<feature type="compositionally biased region" description="Polar residues" evidence="1">
    <location>
        <begin position="231"/>
        <end position="241"/>
    </location>
</feature>
<evidence type="ECO:0000256" key="1">
    <source>
        <dbReference type="SAM" id="MobiDB-lite"/>
    </source>
</evidence>
<dbReference type="PANTHER" id="PTHR31796">
    <property type="entry name" value="SUZ DOMAIN-CONTAINING PROTEIN 1"/>
    <property type="match status" value="1"/>
</dbReference>
<dbReference type="EMBL" id="AZBU02000016">
    <property type="protein sequence ID" value="TKR57414.1"/>
    <property type="molecule type" value="Genomic_DNA"/>
</dbReference>
<reference evidence="3 4" key="1">
    <citation type="journal article" date="2015" name="Genome Biol.">
        <title>Comparative genomics of Steinernema reveals deeply conserved gene regulatory networks.</title>
        <authorList>
            <person name="Dillman A.R."/>
            <person name="Macchietto M."/>
            <person name="Porter C.F."/>
            <person name="Rogers A."/>
            <person name="Williams B."/>
            <person name="Antoshechkin I."/>
            <person name="Lee M.M."/>
            <person name="Goodwin Z."/>
            <person name="Lu X."/>
            <person name="Lewis E.E."/>
            <person name="Goodrich-Blair H."/>
            <person name="Stock S.P."/>
            <person name="Adams B.J."/>
            <person name="Sternberg P.W."/>
            <person name="Mortazavi A."/>
        </authorList>
    </citation>
    <scope>NUCLEOTIDE SEQUENCE [LARGE SCALE GENOMIC DNA]</scope>
    <source>
        <strain evidence="3 4">ALL</strain>
    </source>
</reference>
<feature type="region of interest" description="Disordered" evidence="1">
    <location>
        <begin position="1"/>
        <end position="28"/>
    </location>
</feature>
<feature type="region of interest" description="Disordered" evidence="1">
    <location>
        <begin position="256"/>
        <end position="324"/>
    </location>
</feature>
<reference evidence="3 4" key="2">
    <citation type="journal article" date="2019" name="G3 (Bethesda)">
        <title>Hybrid Assembly of the Genome of the Entomopathogenic Nematode Steinernema carpocapsae Identifies the X-Chromosome.</title>
        <authorList>
            <person name="Serra L."/>
            <person name="Macchietto M."/>
            <person name="Macias-Munoz A."/>
            <person name="McGill C.J."/>
            <person name="Rodriguez I.M."/>
            <person name="Rodriguez B."/>
            <person name="Murad R."/>
            <person name="Mortazavi A."/>
        </authorList>
    </citation>
    <scope>NUCLEOTIDE SEQUENCE [LARGE SCALE GENOMIC DNA]</scope>
    <source>
        <strain evidence="3 4">ALL</strain>
    </source>
</reference>
<feature type="compositionally biased region" description="Basic and acidic residues" evidence="1">
    <location>
        <begin position="45"/>
        <end position="60"/>
    </location>
</feature>
<dbReference type="InterPro" id="IPR039228">
    <property type="entry name" value="SZRD1"/>
</dbReference>
<feature type="compositionally biased region" description="Polar residues" evidence="1">
    <location>
        <begin position="256"/>
        <end position="278"/>
    </location>
</feature>
<dbReference type="OrthoDB" id="5373615at2759"/>
<feature type="compositionally biased region" description="Polar residues" evidence="1">
    <location>
        <begin position="1"/>
        <end position="11"/>
    </location>
</feature>
<name>A0A4U5LNI5_STECR</name>
<feature type="domain" description="SUZ" evidence="2">
    <location>
        <begin position="55"/>
        <end position="130"/>
    </location>
</feature>
<dbReference type="PROSITE" id="PS51673">
    <property type="entry name" value="SUZ"/>
    <property type="match status" value="1"/>
</dbReference>
<evidence type="ECO:0000313" key="4">
    <source>
        <dbReference type="Proteomes" id="UP000298663"/>
    </source>
</evidence>
<dbReference type="Pfam" id="PF12752">
    <property type="entry name" value="SUZ"/>
    <property type="match status" value="1"/>
</dbReference>
<dbReference type="PANTHER" id="PTHR31796:SF2">
    <property type="entry name" value="SUZ DOMAIN-CONTAINING PROTEIN 1"/>
    <property type="match status" value="1"/>
</dbReference>
<proteinExistence type="predicted"/>
<evidence type="ECO:0000313" key="3">
    <source>
        <dbReference type="EMBL" id="TKR57414.1"/>
    </source>
</evidence>
<comment type="caution">
    <text evidence="3">The sequence shown here is derived from an EMBL/GenBank/DDBJ whole genome shotgun (WGS) entry which is preliminary data.</text>
</comment>
<sequence length="324" mass="35851">MNAGSIEQQQQNDDVVENWEDVEEEELSTQLSAQLEQKVKIIQKQKEEAKEAEEELKKLALQDAGSESPSTSSPDPQSFKILRRPQSSSTLSKEAKPKKIDPNESEKVRALQEREAKYQAARDRIFQGNSGTCSPSDDKLEPPKRNSNKNHLSDVPMKETMTSTQTWDVSVGVPIPQAYLPYMAAHAFQSGYMPPPYGYPPNAAIPTLASLASPPQPIPIPPPMTRAPVSQPISPHQISSVTGVPNHQVVRYSVNNGARQATQRPGKQRLSDQGTMPQNVYCDVSRPPPNFRNASGTNQYGRPPVRYQQGSPPFPLVQRPPGQR</sequence>
<dbReference type="Proteomes" id="UP000298663">
    <property type="component" value="Unassembled WGS sequence"/>
</dbReference>
<dbReference type="InterPro" id="IPR024771">
    <property type="entry name" value="SUZ"/>
</dbReference>
<accession>A0A4U5LNI5</accession>